<keyword evidence="2 4" id="KW-0819">tRNA processing</keyword>
<dbReference type="Gene3D" id="3.30.70.660">
    <property type="entry name" value="Pseudouridine synthase I, catalytic domain, C-terminal subdomain"/>
    <property type="match status" value="1"/>
</dbReference>
<dbReference type="SUPFAM" id="SSF55120">
    <property type="entry name" value="Pseudouridine synthase"/>
    <property type="match status" value="1"/>
</dbReference>
<dbReference type="Proteomes" id="UP000053558">
    <property type="component" value="Unassembled WGS sequence"/>
</dbReference>
<dbReference type="EMBL" id="JH711585">
    <property type="protein sequence ID" value="EIW76684.1"/>
    <property type="molecule type" value="Genomic_DNA"/>
</dbReference>
<dbReference type="OrthoDB" id="25767at2759"/>
<dbReference type="GO" id="GO:0003723">
    <property type="term" value="F:RNA binding"/>
    <property type="evidence" value="ECO:0007669"/>
    <property type="project" value="InterPro"/>
</dbReference>
<feature type="non-terminal residue" evidence="7">
    <location>
        <position position="493"/>
    </location>
</feature>
<dbReference type="GO" id="GO:0005634">
    <property type="term" value="C:nucleus"/>
    <property type="evidence" value="ECO:0007669"/>
    <property type="project" value="TreeGrafter"/>
</dbReference>
<evidence type="ECO:0000313" key="8">
    <source>
        <dbReference type="Proteomes" id="UP000053558"/>
    </source>
</evidence>
<dbReference type="Pfam" id="PF01416">
    <property type="entry name" value="PseudoU_synth_1"/>
    <property type="match status" value="1"/>
</dbReference>
<dbReference type="Gene3D" id="3.30.70.580">
    <property type="entry name" value="Pseudouridine synthase I, catalytic domain, N-terminal subdomain"/>
    <property type="match status" value="1"/>
</dbReference>
<dbReference type="AlphaFoldDB" id="A0A5M3MCR0"/>
<comment type="similarity">
    <text evidence="1 4">Belongs to the tRNA pseudouridine synthase TruA family.</text>
</comment>
<dbReference type="HAMAP" id="MF_00171">
    <property type="entry name" value="TruA"/>
    <property type="match status" value="1"/>
</dbReference>
<evidence type="ECO:0000259" key="6">
    <source>
        <dbReference type="Pfam" id="PF01416"/>
    </source>
</evidence>
<comment type="caution">
    <text evidence="7">The sequence shown here is derived from an EMBL/GenBank/DDBJ whole genome shotgun (WGS) entry which is preliminary data.</text>
</comment>
<dbReference type="EC" id="5.4.99.12" evidence="4"/>
<dbReference type="PANTHER" id="PTHR11142:SF5">
    <property type="entry name" value="TRNA PSEUDOURIDINE(38_39) SYNTHASE"/>
    <property type="match status" value="1"/>
</dbReference>
<feature type="region of interest" description="Disordered" evidence="5">
    <location>
        <begin position="140"/>
        <end position="175"/>
    </location>
</feature>
<dbReference type="RefSeq" id="XP_007772851.1">
    <property type="nucleotide sequence ID" value="XM_007774661.1"/>
</dbReference>
<dbReference type="InterPro" id="IPR020095">
    <property type="entry name" value="PsdUridine_synth_TruA_C"/>
</dbReference>
<dbReference type="KEGG" id="cput:CONPUDRAFT_28439"/>
<organism evidence="7 8">
    <name type="scientific">Coniophora puteana (strain RWD-64-598)</name>
    <name type="common">Brown rot fungus</name>
    <dbReference type="NCBI Taxonomy" id="741705"/>
    <lineage>
        <taxon>Eukaryota</taxon>
        <taxon>Fungi</taxon>
        <taxon>Dikarya</taxon>
        <taxon>Basidiomycota</taxon>
        <taxon>Agaricomycotina</taxon>
        <taxon>Agaricomycetes</taxon>
        <taxon>Agaricomycetidae</taxon>
        <taxon>Boletales</taxon>
        <taxon>Coniophorineae</taxon>
        <taxon>Coniophoraceae</taxon>
        <taxon>Coniophora</taxon>
    </lineage>
</organism>
<dbReference type="InterPro" id="IPR020097">
    <property type="entry name" value="PsdUridine_synth_TruA_a/b_dom"/>
</dbReference>
<dbReference type="InterPro" id="IPR020103">
    <property type="entry name" value="PsdUridine_synth_cat_dom_sf"/>
</dbReference>
<dbReference type="OMA" id="SCRERRY"/>
<reference evidence="8" key="1">
    <citation type="journal article" date="2012" name="Science">
        <title>The Paleozoic origin of enzymatic lignin decomposition reconstructed from 31 fungal genomes.</title>
        <authorList>
            <person name="Floudas D."/>
            <person name="Binder M."/>
            <person name="Riley R."/>
            <person name="Barry K."/>
            <person name="Blanchette R.A."/>
            <person name="Henrissat B."/>
            <person name="Martinez A.T."/>
            <person name="Otillar R."/>
            <person name="Spatafora J.W."/>
            <person name="Yadav J.S."/>
            <person name="Aerts A."/>
            <person name="Benoit I."/>
            <person name="Boyd A."/>
            <person name="Carlson A."/>
            <person name="Copeland A."/>
            <person name="Coutinho P.M."/>
            <person name="de Vries R.P."/>
            <person name="Ferreira P."/>
            <person name="Findley K."/>
            <person name="Foster B."/>
            <person name="Gaskell J."/>
            <person name="Glotzer D."/>
            <person name="Gorecki P."/>
            <person name="Heitman J."/>
            <person name="Hesse C."/>
            <person name="Hori C."/>
            <person name="Igarashi K."/>
            <person name="Jurgens J.A."/>
            <person name="Kallen N."/>
            <person name="Kersten P."/>
            <person name="Kohler A."/>
            <person name="Kuees U."/>
            <person name="Kumar T.K.A."/>
            <person name="Kuo A."/>
            <person name="LaButti K."/>
            <person name="Larrondo L.F."/>
            <person name="Lindquist E."/>
            <person name="Ling A."/>
            <person name="Lombard V."/>
            <person name="Lucas S."/>
            <person name="Lundell T."/>
            <person name="Martin R."/>
            <person name="McLaughlin D.J."/>
            <person name="Morgenstern I."/>
            <person name="Morin E."/>
            <person name="Murat C."/>
            <person name="Nagy L.G."/>
            <person name="Nolan M."/>
            <person name="Ohm R.A."/>
            <person name="Patyshakuliyeva A."/>
            <person name="Rokas A."/>
            <person name="Ruiz-Duenas F.J."/>
            <person name="Sabat G."/>
            <person name="Salamov A."/>
            <person name="Samejima M."/>
            <person name="Schmutz J."/>
            <person name="Slot J.C."/>
            <person name="St John F."/>
            <person name="Stenlid J."/>
            <person name="Sun H."/>
            <person name="Sun S."/>
            <person name="Syed K."/>
            <person name="Tsang A."/>
            <person name="Wiebenga A."/>
            <person name="Young D."/>
            <person name="Pisabarro A."/>
            <person name="Eastwood D.C."/>
            <person name="Martin F."/>
            <person name="Cullen D."/>
            <person name="Grigoriev I.V."/>
            <person name="Hibbett D.S."/>
        </authorList>
    </citation>
    <scope>NUCLEOTIDE SEQUENCE [LARGE SCALE GENOMIC DNA]</scope>
    <source>
        <strain evidence="8">RWD-64-598 SS2</strain>
    </source>
</reference>
<accession>A0A5M3MCR0</accession>
<feature type="compositionally biased region" description="Basic and acidic residues" evidence="5">
    <location>
        <begin position="22"/>
        <end position="36"/>
    </location>
</feature>
<dbReference type="GO" id="GO:0160147">
    <property type="term" value="F:tRNA pseudouridine(38-40) synthase activity"/>
    <property type="evidence" value="ECO:0007669"/>
    <property type="project" value="UniProtKB-EC"/>
</dbReference>
<name>A0A5M3MCR0_CONPW</name>
<dbReference type="GO" id="GO:0005737">
    <property type="term" value="C:cytoplasm"/>
    <property type="evidence" value="ECO:0007669"/>
    <property type="project" value="TreeGrafter"/>
</dbReference>
<gene>
    <name evidence="7" type="ORF">CONPUDRAFT_28439</name>
</gene>
<dbReference type="NCBIfam" id="TIGR00071">
    <property type="entry name" value="hisT_truA"/>
    <property type="match status" value="1"/>
</dbReference>
<dbReference type="GO" id="GO:1990481">
    <property type="term" value="P:mRNA pseudouridine synthesis"/>
    <property type="evidence" value="ECO:0007669"/>
    <property type="project" value="TreeGrafter"/>
</dbReference>
<dbReference type="PANTHER" id="PTHR11142">
    <property type="entry name" value="PSEUDOURIDYLATE SYNTHASE"/>
    <property type="match status" value="1"/>
</dbReference>
<proteinExistence type="inferred from homology"/>
<feature type="domain" description="Pseudouridine synthase I TruA alpha/beta" evidence="6">
    <location>
        <begin position="244"/>
        <end position="366"/>
    </location>
</feature>
<protein>
    <recommendedName>
        <fullName evidence="4">tRNA pseudouridine synthase</fullName>
        <ecNumber evidence="4">5.4.99.12</ecNumber>
    </recommendedName>
</protein>
<evidence type="ECO:0000256" key="2">
    <source>
        <dbReference type="ARBA" id="ARBA00022694"/>
    </source>
</evidence>
<evidence type="ECO:0000256" key="5">
    <source>
        <dbReference type="SAM" id="MobiDB-lite"/>
    </source>
</evidence>
<dbReference type="GeneID" id="19206644"/>
<keyword evidence="3 4" id="KW-0413">Isomerase</keyword>
<evidence type="ECO:0000256" key="1">
    <source>
        <dbReference type="ARBA" id="ARBA00009375"/>
    </source>
</evidence>
<evidence type="ECO:0000313" key="7">
    <source>
        <dbReference type="EMBL" id="EIW76684.1"/>
    </source>
</evidence>
<feature type="region of interest" description="Disordered" evidence="5">
    <location>
        <begin position="22"/>
        <end position="45"/>
    </location>
</feature>
<sequence length="493" mass="55480">MVPADYTSWSKEELIARLTELEAREMPPPDIKDSQVRRPPPPAKAQKVFRFSNHPTRKIALKFCYSGWEYNGLEFQKDATRLPTVEDVLFKALAKTKLIDEDGGFEACGWEKCGRTDIGVSAAGQVVSLWIRSAFEENRGARIPQSPPEDSSDNPNDISAVSAEDATEDVPPDFTSLTVRRRPTNELRGLRYVTMLNRVLPPTVRVLAWSPVEPTFSARFNCRHRHYKYFFPSRELDISLMQQAADYLVGEHDFRNMCKLDPSKQITNFKRRILKAQIEAVGQENSNMYVFNLVGSAFLYHQVRHIMAILFLVGTGLEPPSVVLSLINTDADAAQELGLSADMLVDCKPVYQMAEALPLMLWDCVYSDTDVDWHIDFEDKPAGAGADLHSQMQSVYDRSQIHAALDGHFLASATRYHRPAPICFPFSQTGLSPASIPRVKESTPPVLSIPLGGGTFKRQASYVPLLQRKRMVHVDIVNAKWLEGKGGRRESRK</sequence>
<dbReference type="GO" id="GO:0031119">
    <property type="term" value="P:tRNA pseudouridine synthesis"/>
    <property type="evidence" value="ECO:0007669"/>
    <property type="project" value="TreeGrafter"/>
</dbReference>
<evidence type="ECO:0000256" key="3">
    <source>
        <dbReference type="ARBA" id="ARBA00023235"/>
    </source>
</evidence>
<dbReference type="InterPro" id="IPR020094">
    <property type="entry name" value="TruA/RsuA/RluB/E/F_N"/>
</dbReference>
<evidence type="ECO:0000256" key="4">
    <source>
        <dbReference type="RuleBase" id="RU003792"/>
    </source>
</evidence>
<keyword evidence="8" id="KW-1185">Reference proteome</keyword>
<comment type="catalytic activity">
    <reaction evidence="4">
        <text>uridine(38/39/40) in tRNA = pseudouridine(38/39/40) in tRNA</text>
        <dbReference type="Rhea" id="RHEA:22376"/>
        <dbReference type="Rhea" id="RHEA-COMP:10085"/>
        <dbReference type="Rhea" id="RHEA-COMP:10087"/>
        <dbReference type="ChEBI" id="CHEBI:65314"/>
        <dbReference type="ChEBI" id="CHEBI:65315"/>
        <dbReference type="EC" id="5.4.99.12"/>
    </reaction>
</comment>
<dbReference type="InterPro" id="IPR001406">
    <property type="entry name" value="PsdUridine_synth_TruA"/>
</dbReference>